<comment type="caution">
    <text evidence="3">The sequence shown here is derived from an EMBL/GenBank/DDBJ whole genome shotgun (WGS) entry which is preliminary data.</text>
</comment>
<dbReference type="PANTHER" id="PTHR11113">
    <property type="entry name" value="N-ACETYLGLUCOSAMINE-6-PHOSPHATE DEACETYLASE"/>
    <property type="match status" value="1"/>
</dbReference>
<dbReference type="Gene3D" id="2.30.40.10">
    <property type="entry name" value="Urease, subunit C, domain 1"/>
    <property type="match status" value="1"/>
</dbReference>
<evidence type="ECO:0000256" key="2">
    <source>
        <dbReference type="ARBA" id="ARBA00022801"/>
    </source>
</evidence>
<evidence type="ECO:0000256" key="1">
    <source>
        <dbReference type="ARBA" id="ARBA00010716"/>
    </source>
</evidence>
<dbReference type="InterPro" id="IPR032466">
    <property type="entry name" value="Metal_Hydrolase"/>
</dbReference>
<accession>A0ABR5PPP5</accession>
<keyword evidence="4" id="KW-1185">Reference proteome</keyword>
<name>A0ABR5PPP5_9LACO</name>
<reference evidence="3 4" key="1">
    <citation type="journal article" date="2015" name="Genome Announc.">
        <title>Expanding the biotechnology potential of lactobacilli through comparative genomics of 213 strains and associated genera.</title>
        <authorList>
            <person name="Sun Z."/>
            <person name="Harris H.M."/>
            <person name="McCann A."/>
            <person name="Guo C."/>
            <person name="Argimon S."/>
            <person name="Zhang W."/>
            <person name="Yang X."/>
            <person name="Jeffery I.B."/>
            <person name="Cooney J.C."/>
            <person name="Kagawa T.F."/>
            <person name="Liu W."/>
            <person name="Song Y."/>
            <person name="Salvetti E."/>
            <person name="Wrobel A."/>
            <person name="Rasinkangas P."/>
            <person name="Parkhill J."/>
            <person name="Rea M.C."/>
            <person name="O'Sullivan O."/>
            <person name="Ritari J."/>
            <person name="Douillard F.P."/>
            <person name="Paul Ross R."/>
            <person name="Yang R."/>
            <person name="Briner A.E."/>
            <person name="Felis G.E."/>
            <person name="de Vos W.M."/>
            <person name="Barrangou R."/>
            <person name="Klaenhammer T.R."/>
            <person name="Caufield P.W."/>
            <person name="Cui Y."/>
            <person name="Zhang H."/>
            <person name="O'Toole P.W."/>
        </authorList>
    </citation>
    <scope>NUCLEOTIDE SEQUENCE [LARGE SCALE GENOMIC DNA]</scope>
    <source>
        <strain evidence="3 4">DSM 15836</strain>
    </source>
</reference>
<dbReference type="PANTHER" id="PTHR11113:SF14">
    <property type="entry name" value="N-ACETYLGLUCOSAMINE-6-PHOSPHATE DEACETYLASE"/>
    <property type="match status" value="1"/>
</dbReference>
<keyword evidence="2" id="KW-0378">Hydrolase</keyword>
<dbReference type="Gene3D" id="3.20.20.140">
    <property type="entry name" value="Metal-dependent hydrolases"/>
    <property type="match status" value="1"/>
</dbReference>
<dbReference type="InterPro" id="IPR011059">
    <property type="entry name" value="Metal-dep_hydrolase_composite"/>
</dbReference>
<organism evidence="3 4">
    <name type="scientific">Ligilactobacillus acidipiscis DSM 15836</name>
    <dbReference type="NCBI Taxonomy" id="1423716"/>
    <lineage>
        <taxon>Bacteria</taxon>
        <taxon>Bacillati</taxon>
        <taxon>Bacillota</taxon>
        <taxon>Bacilli</taxon>
        <taxon>Lactobacillales</taxon>
        <taxon>Lactobacillaceae</taxon>
        <taxon>Ligilactobacillus</taxon>
    </lineage>
</organism>
<dbReference type="SUPFAM" id="SSF51556">
    <property type="entry name" value="Metallo-dependent hydrolases"/>
    <property type="match status" value="1"/>
</dbReference>
<evidence type="ECO:0000313" key="3">
    <source>
        <dbReference type="EMBL" id="KRM31846.1"/>
    </source>
</evidence>
<comment type="similarity">
    <text evidence="1">Belongs to the metallo-dependent hydrolases superfamily. NagA family.</text>
</comment>
<dbReference type="Proteomes" id="UP000051217">
    <property type="component" value="Unassembled WGS sequence"/>
</dbReference>
<sequence length="119" mass="12979">MHYYIHAAKFILASGLSEQGFLEIIEGKFGKYTKTRPVDTRIVDLGESIVAPGLVDTHIHGYNNHDVMDNDFTGLNEISKGLLSCGVTAFLPTTLTAGADTLNEICKMISSRYKEVKGG</sequence>
<dbReference type="EMBL" id="AZFI01000004">
    <property type="protein sequence ID" value="KRM31846.1"/>
    <property type="molecule type" value="Genomic_DNA"/>
</dbReference>
<dbReference type="SUPFAM" id="SSF51338">
    <property type="entry name" value="Composite domain of metallo-dependent hydrolases"/>
    <property type="match status" value="1"/>
</dbReference>
<evidence type="ECO:0000313" key="4">
    <source>
        <dbReference type="Proteomes" id="UP000051217"/>
    </source>
</evidence>
<protein>
    <submittedName>
        <fullName evidence="3">N-acetylglucosamine-6-phosphate deacetylase</fullName>
    </submittedName>
</protein>
<proteinExistence type="inferred from homology"/>
<gene>
    <name evidence="3" type="ORF">FC65_GL001551</name>
</gene>